<dbReference type="RefSeq" id="WP_164591958.1">
    <property type="nucleotide sequence ID" value="NZ_BAABAD010000004.1"/>
</dbReference>
<organism evidence="1 2">
    <name type="scientific">Gordonia hankookensis</name>
    <dbReference type="NCBI Taxonomy" id="589403"/>
    <lineage>
        <taxon>Bacteria</taxon>
        <taxon>Bacillati</taxon>
        <taxon>Actinomycetota</taxon>
        <taxon>Actinomycetes</taxon>
        <taxon>Mycobacteriales</taxon>
        <taxon>Gordoniaceae</taxon>
        <taxon>Gordonia</taxon>
    </lineage>
</organism>
<evidence type="ECO:0000313" key="2">
    <source>
        <dbReference type="Proteomes" id="UP000602395"/>
    </source>
</evidence>
<name>A0ABR7WC06_9ACTN</name>
<reference evidence="1 2" key="1">
    <citation type="submission" date="2020-09" db="EMBL/GenBank/DDBJ databases">
        <title>Novel species in genus Gordonia.</title>
        <authorList>
            <person name="Zhang G."/>
        </authorList>
    </citation>
    <scope>NUCLEOTIDE SEQUENCE [LARGE SCALE GENOMIC DNA]</scope>
    <source>
        <strain evidence="1 2">ON-33</strain>
    </source>
</reference>
<evidence type="ECO:0000313" key="1">
    <source>
        <dbReference type="EMBL" id="MBD1320334.1"/>
    </source>
</evidence>
<keyword evidence="2" id="KW-1185">Reference proteome</keyword>
<gene>
    <name evidence="1" type="ORF">IDF66_12135</name>
</gene>
<dbReference type="EMBL" id="JACWMS010000002">
    <property type="protein sequence ID" value="MBD1320334.1"/>
    <property type="molecule type" value="Genomic_DNA"/>
</dbReference>
<comment type="caution">
    <text evidence="1">The sequence shown here is derived from an EMBL/GenBank/DDBJ whole genome shotgun (WGS) entry which is preliminary data.</text>
</comment>
<protein>
    <submittedName>
        <fullName evidence="1">Uncharacterized protein</fullName>
    </submittedName>
</protein>
<proteinExistence type="predicted"/>
<accession>A0ABR7WC06</accession>
<sequence length="91" mass="9758">MRHGELSGEGNPLLSSSAEIFTSEDHARITAAARVRSHVAFDEVAALRTPGPVWSSYLNALGLPDLADRARTRLPADIADFGARSRDVGSR</sequence>
<dbReference type="Proteomes" id="UP000602395">
    <property type="component" value="Unassembled WGS sequence"/>
</dbReference>